<dbReference type="PANTHER" id="PTHR34560">
    <property type="entry name" value="POLYKETIDE CYCLASE/DEHYDRASE/LIPID TRANSPORT SUPERFAMILY PROTEIN"/>
    <property type="match status" value="1"/>
</dbReference>
<evidence type="ECO:0008006" key="3">
    <source>
        <dbReference type="Google" id="ProtNLM"/>
    </source>
</evidence>
<dbReference type="CDD" id="cd08877">
    <property type="entry name" value="START_2"/>
    <property type="match status" value="1"/>
</dbReference>
<organism evidence="1 2">
    <name type="scientific">Paramecium sonneborni</name>
    <dbReference type="NCBI Taxonomy" id="65129"/>
    <lineage>
        <taxon>Eukaryota</taxon>
        <taxon>Sar</taxon>
        <taxon>Alveolata</taxon>
        <taxon>Ciliophora</taxon>
        <taxon>Intramacronucleata</taxon>
        <taxon>Oligohymenophorea</taxon>
        <taxon>Peniculida</taxon>
        <taxon>Parameciidae</taxon>
        <taxon>Paramecium</taxon>
    </lineage>
</organism>
<name>A0A8S1LUY0_9CILI</name>
<protein>
    <recommendedName>
        <fullName evidence="3">START domain-containing protein</fullName>
    </recommendedName>
</protein>
<gene>
    <name evidence="1" type="ORF">PSON_ATCC_30995.1.T0250278</name>
</gene>
<evidence type="ECO:0000313" key="2">
    <source>
        <dbReference type="Proteomes" id="UP000692954"/>
    </source>
</evidence>
<comment type="caution">
    <text evidence="1">The sequence shown here is derived from an EMBL/GenBank/DDBJ whole genome shotgun (WGS) entry which is preliminary data.</text>
</comment>
<dbReference type="OrthoDB" id="360784at2759"/>
<proteinExistence type="predicted"/>
<reference evidence="1" key="1">
    <citation type="submission" date="2021-01" db="EMBL/GenBank/DDBJ databases">
        <authorList>
            <consortium name="Genoscope - CEA"/>
            <person name="William W."/>
        </authorList>
    </citation>
    <scope>NUCLEOTIDE SEQUENCE</scope>
</reference>
<dbReference type="PANTHER" id="PTHR34560:SF1">
    <property type="entry name" value="START DOMAIN-CONTAINING PROTEIN"/>
    <property type="match status" value="1"/>
</dbReference>
<accession>A0A8S1LUY0</accession>
<sequence>MIEIPKDYEELNSQQRLEILEFYFETIISEYTAFNHSQFIYPLYQTFQVQLNQQINSSSNQNHIYEAFKNLQKKAIEDTIIQEMLIEYDEFIHPIKIQTLPKLIKQKQKKSKIEKKAVSCIFDEKPINHEFIMTGSQTLMVHEIKEKVPSISELDDQKLKVIREFDEKSYISQINFERRPQIDLKTIIEQRMLQSQDYYFNEAQLDDAYYVIQQAIIEIQIDQTLEGWFYDSYGNFINMIQQKYATMQLNLNELESDGWVIEKNTKSLVIKYKIDSKNSTVTLFMDSVFEANITKLMALINEIDLYQNYVPFCVRSSMPKRIGKCCKICDIQVYFPLISDRKAVFVGEGIDRLNINGTIVFLCKSVDNDLEFLKLHNIDLSKDKGKFVNLILNYYVFELTPLSDNKCRVRAVTNSDPQCRYVPKALVALVARKMASTLFEKMQKITKDFNQSLWYPKYIENQEFYDWIDTKVKNHFSKQQI</sequence>
<dbReference type="Proteomes" id="UP000692954">
    <property type="component" value="Unassembled WGS sequence"/>
</dbReference>
<keyword evidence="2" id="KW-1185">Reference proteome</keyword>
<evidence type="ECO:0000313" key="1">
    <source>
        <dbReference type="EMBL" id="CAD8069431.1"/>
    </source>
</evidence>
<dbReference type="EMBL" id="CAJJDN010000025">
    <property type="protein sequence ID" value="CAD8069431.1"/>
    <property type="molecule type" value="Genomic_DNA"/>
</dbReference>
<dbReference type="AlphaFoldDB" id="A0A8S1LUY0"/>